<dbReference type="Proteomes" id="UP001595748">
    <property type="component" value="Unassembled WGS sequence"/>
</dbReference>
<evidence type="ECO:0000313" key="3">
    <source>
        <dbReference type="EMBL" id="MFC3862687.1"/>
    </source>
</evidence>
<gene>
    <name evidence="3" type="ORF">ACFOPQ_18130</name>
</gene>
<dbReference type="PROSITE" id="PS51462">
    <property type="entry name" value="NUDIX"/>
    <property type="match status" value="1"/>
</dbReference>
<evidence type="ECO:0000259" key="2">
    <source>
        <dbReference type="PROSITE" id="PS51462"/>
    </source>
</evidence>
<dbReference type="SUPFAM" id="SSF55811">
    <property type="entry name" value="Nudix"/>
    <property type="match status" value="1"/>
</dbReference>
<dbReference type="InterPro" id="IPR000086">
    <property type="entry name" value="NUDIX_hydrolase_dom"/>
</dbReference>
<dbReference type="Gene3D" id="3.90.79.10">
    <property type="entry name" value="Nucleoside Triphosphate Pyrophosphohydrolase"/>
    <property type="match status" value="1"/>
</dbReference>
<evidence type="ECO:0000256" key="1">
    <source>
        <dbReference type="ARBA" id="ARBA00022801"/>
    </source>
</evidence>
<dbReference type="InterPro" id="IPR015797">
    <property type="entry name" value="NUDIX_hydrolase-like_dom_sf"/>
</dbReference>
<feature type="domain" description="Nudix hydrolase" evidence="2">
    <location>
        <begin position="29"/>
        <end position="164"/>
    </location>
</feature>
<protein>
    <submittedName>
        <fullName evidence="3">NUDIX domain-containing protein</fullName>
    </submittedName>
</protein>
<dbReference type="InterPro" id="IPR020084">
    <property type="entry name" value="NUDIX_hydrolase_CS"/>
</dbReference>
<dbReference type="Pfam" id="PF00293">
    <property type="entry name" value="NUDIX"/>
    <property type="match status" value="1"/>
</dbReference>
<dbReference type="EMBL" id="JBHRZF010000211">
    <property type="protein sequence ID" value="MFC3862687.1"/>
    <property type="molecule type" value="Genomic_DNA"/>
</dbReference>
<reference evidence="4" key="1">
    <citation type="journal article" date="2019" name="Int. J. Syst. Evol. Microbiol.">
        <title>The Global Catalogue of Microorganisms (GCM) 10K type strain sequencing project: providing services to taxonomists for standard genome sequencing and annotation.</title>
        <authorList>
            <consortium name="The Broad Institute Genomics Platform"/>
            <consortium name="The Broad Institute Genome Sequencing Center for Infectious Disease"/>
            <person name="Wu L."/>
            <person name="Ma J."/>
        </authorList>
    </citation>
    <scope>NUCLEOTIDE SEQUENCE [LARGE SCALE GENOMIC DNA]</scope>
    <source>
        <strain evidence="4">CCTCC AB 2013263</strain>
    </source>
</reference>
<proteinExistence type="predicted"/>
<dbReference type="RefSeq" id="WP_380080627.1">
    <property type="nucleotide sequence ID" value="NZ_JBHRZF010000211.1"/>
</dbReference>
<comment type="caution">
    <text evidence="3">The sequence shown here is derived from an EMBL/GenBank/DDBJ whole genome shotgun (WGS) entry which is preliminary data.</text>
</comment>
<accession>A0ABV8AAC4</accession>
<name>A0ABV8AAC4_9DEIO</name>
<dbReference type="PROSITE" id="PS00893">
    <property type="entry name" value="NUDIX_BOX"/>
    <property type="match status" value="1"/>
</dbReference>
<organism evidence="3 4">
    <name type="scientific">Deinococcus antarcticus</name>
    <dbReference type="NCBI Taxonomy" id="1298767"/>
    <lineage>
        <taxon>Bacteria</taxon>
        <taxon>Thermotogati</taxon>
        <taxon>Deinococcota</taxon>
        <taxon>Deinococci</taxon>
        <taxon>Deinococcales</taxon>
        <taxon>Deinococcaceae</taxon>
        <taxon>Deinococcus</taxon>
    </lineage>
</organism>
<dbReference type="CDD" id="cd04663">
    <property type="entry name" value="NUDIX_Hydrolase"/>
    <property type="match status" value="1"/>
</dbReference>
<evidence type="ECO:0000313" key="4">
    <source>
        <dbReference type="Proteomes" id="UP001595748"/>
    </source>
</evidence>
<sequence length="178" mass="20242">MMTKTANSTEITGYALPLSEATALGTQKGWRQRVLIYITRRPHELLVFDHPPRYPDAGIQVPAGGLEAGEVPEQAALRETLEETDLILRDPVHLASYHWTRADTSQIWHYYWLQAPKDTPDTWTHVVSSGDDDQGMTFTHRFVPIEQHGLVPNYHYEEALPELMRRLSTPQALRASSP</sequence>
<keyword evidence="4" id="KW-1185">Reference proteome</keyword>
<keyword evidence="1" id="KW-0378">Hydrolase</keyword>